<evidence type="ECO:0000256" key="3">
    <source>
        <dbReference type="SAM" id="Phobius"/>
    </source>
</evidence>
<accession>A0ABW3D251</accession>
<dbReference type="RefSeq" id="WP_386411181.1">
    <property type="nucleotide sequence ID" value="NZ_JBHTJH010000025.1"/>
</dbReference>
<reference evidence="5" key="1">
    <citation type="journal article" date="2019" name="Int. J. Syst. Evol. Microbiol.">
        <title>The Global Catalogue of Microorganisms (GCM) 10K type strain sequencing project: providing services to taxonomists for standard genome sequencing and annotation.</title>
        <authorList>
            <consortium name="The Broad Institute Genomics Platform"/>
            <consortium name="The Broad Institute Genome Sequencing Center for Infectious Disease"/>
            <person name="Wu L."/>
            <person name="Ma J."/>
        </authorList>
    </citation>
    <scope>NUCLEOTIDE SEQUENCE [LARGE SCALE GENOMIC DNA]</scope>
    <source>
        <strain evidence="5">CCUG 62952</strain>
    </source>
</reference>
<comment type="similarity">
    <text evidence="2">Belongs to the CDP-alcohol phosphatidyltransferase class-I family.</text>
</comment>
<dbReference type="Proteomes" id="UP001596978">
    <property type="component" value="Unassembled WGS sequence"/>
</dbReference>
<dbReference type="Gene3D" id="1.20.120.1760">
    <property type="match status" value="1"/>
</dbReference>
<dbReference type="EMBL" id="JBHTJH010000025">
    <property type="protein sequence ID" value="MFD0864125.1"/>
    <property type="molecule type" value="Genomic_DNA"/>
</dbReference>
<dbReference type="InterPro" id="IPR048254">
    <property type="entry name" value="CDP_ALCOHOL_P_TRANSF_CS"/>
</dbReference>
<sequence>MKKHIPNLITLLNLFCGCIAVVFAASDELIIAAFFVFLGIFFDFFDGLAARKLKVQSELGLQLDSLADMVTSGLVPGLVMFQLLSSVEGVVGLSIVNSVGEFTQWRGFKVGLLPFIGFLITLASAYRLANFNIDERQTTSFIGLPTPANALLVLSLPLILEFQSNDLFRDIILNKWFLIGMTLLSSFLLNANLPLFALKFKTWGFKENAIRYIFLIACVLLLALLQFVAIPLIILLYVLMSLFDKTSNTQHPIPKNGL</sequence>
<keyword evidence="5" id="KW-1185">Reference proteome</keyword>
<feature type="transmembrane region" description="Helical" evidence="3">
    <location>
        <begin position="108"/>
        <end position="129"/>
    </location>
</feature>
<feature type="transmembrane region" description="Helical" evidence="3">
    <location>
        <begin position="141"/>
        <end position="160"/>
    </location>
</feature>
<dbReference type="InterPro" id="IPR043130">
    <property type="entry name" value="CDP-OH_PTrfase_TM_dom"/>
</dbReference>
<keyword evidence="3" id="KW-0472">Membrane</keyword>
<comment type="caution">
    <text evidence="4">The sequence shown here is derived from an EMBL/GenBank/DDBJ whole genome shotgun (WGS) entry which is preliminary data.</text>
</comment>
<evidence type="ECO:0000313" key="4">
    <source>
        <dbReference type="EMBL" id="MFD0864125.1"/>
    </source>
</evidence>
<feature type="transmembrane region" description="Helical" evidence="3">
    <location>
        <begin position="34"/>
        <end position="53"/>
    </location>
</feature>
<dbReference type="PROSITE" id="PS51257">
    <property type="entry name" value="PROKAR_LIPOPROTEIN"/>
    <property type="match status" value="1"/>
</dbReference>
<keyword evidence="1 2" id="KW-0808">Transferase</keyword>
<proteinExistence type="inferred from homology"/>
<dbReference type="Pfam" id="PF01066">
    <property type="entry name" value="CDP-OH_P_transf"/>
    <property type="match status" value="1"/>
</dbReference>
<name>A0ABW3D251_9FLAO</name>
<feature type="transmembrane region" description="Helical" evidence="3">
    <location>
        <begin position="74"/>
        <end position="96"/>
    </location>
</feature>
<evidence type="ECO:0000256" key="1">
    <source>
        <dbReference type="ARBA" id="ARBA00022679"/>
    </source>
</evidence>
<evidence type="ECO:0000256" key="2">
    <source>
        <dbReference type="RuleBase" id="RU003750"/>
    </source>
</evidence>
<feature type="transmembrane region" description="Helical" evidence="3">
    <location>
        <begin position="176"/>
        <end position="200"/>
    </location>
</feature>
<protein>
    <submittedName>
        <fullName evidence="4">CDP-alcohol phosphatidyltransferase family protein</fullName>
    </submittedName>
</protein>
<gene>
    <name evidence="4" type="ORF">ACFQ1M_18060</name>
</gene>
<feature type="transmembrane region" description="Helical" evidence="3">
    <location>
        <begin position="212"/>
        <end position="239"/>
    </location>
</feature>
<evidence type="ECO:0000313" key="5">
    <source>
        <dbReference type="Proteomes" id="UP001596978"/>
    </source>
</evidence>
<keyword evidence="3" id="KW-0812">Transmembrane</keyword>
<dbReference type="InterPro" id="IPR000462">
    <property type="entry name" value="CDP-OH_P_trans"/>
</dbReference>
<organism evidence="4 5">
    <name type="scientific">Sungkyunkwania multivorans</name>
    <dbReference type="NCBI Taxonomy" id="1173618"/>
    <lineage>
        <taxon>Bacteria</taxon>
        <taxon>Pseudomonadati</taxon>
        <taxon>Bacteroidota</taxon>
        <taxon>Flavobacteriia</taxon>
        <taxon>Flavobacteriales</taxon>
        <taxon>Flavobacteriaceae</taxon>
        <taxon>Sungkyunkwania</taxon>
    </lineage>
</organism>
<dbReference type="PROSITE" id="PS00379">
    <property type="entry name" value="CDP_ALCOHOL_P_TRANSF"/>
    <property type="match status" value="1"/>
</dbReference>
<keyword evidence="3" id="KW-1133">Transmembrane helix</keyword>